<dbReference type="RefSeq" id="WP_097155810.1">
    <property type="nucleotide sequence ID" value="NZ_OBEL01000008.1"/>
</dbReference>
<feature type="transmembrane region" description="Helical" evidence="5">
    <location>
        <begin position="94"/>
        <end position="114"/>
    </location>
</feature>
<organism evidence="7 8">
    <name type="scientific">Cohaesibacter gelatinilyticus</name>
    <dbReference type="NCBI Taxonomy" id="372072"/>
    <lineage>
        <taxon>Bacteria</taxon>
        <taxon>Pseudomonadati</taxon>
        <taxon>Pseudomonadota</taxon>
        <taxon>Alphaproteobacteria</taxon>
        <taxon>Hyphomicrobiales</taxon>
        <taxon>Cohaesibacteraceae</taxon>
    </lineage>
</organism>
<feature type="transmembrane region" description="Helical" evidence="5">
    <location>
        <begin position="20"/>
        <end position="41"/>
    </location>
</feature>
<dbReference type="SUPFAM" id="SSF161098">
    <property type="entry name" value="MetI-like"/>
    <property type="match status" value="1"/>
</dbReference>
<evidence type="ECO:0000256" key="5">
    <source>
        <dbReference type="RuleBase" id="RU363032"/>
    </source>
</evidence>
<evidence type="ECO:0000313" key="8">
    <source>
        <dbReference type="Proteomes" id="UP000219439"/>
    </source>
</evidence>
<feature type="domain" description="ABC transmembrane type-1" evidence="6">
    <location>
        <begin position="88"/>
        <end position="280"/>
    </location>
</feature>
<proteinExistence type="inferred from homology"/>
<feature type="transmembrane region" description="Helical" evidence="5">
    <location>
        <begin position="263"/>
        <end position="285"/>
    </location>
</feature>
<evidence type="ECO:0000259" key="6">
    <source>
        <dbReference type="PROSITE" id="PS50928"/>
    </source>
</evidence>
<sequence length="295" mass="32345">MANIDMITQAPTPSRWVGRLLIWSLLILFAIWFLLPAYVVVGTSLKDLEEIRGGSLLALPHELNFSAWKFAWSEACIGVQCTGLKPYFWNSVSMALPSVFLSTLLGAMTGYALTKWKFKGANIVFALILFGCFVPFQVVILPMAQTLGLIGITNTVYGLILVHTVYGLAFTTLFFRNYYVTIPDELVKAATIDGAGFFTIFIRIILPLSPPIIVVSVIWQFTQIWNDFLFGASFTTGGAQPIMVAMNNLVNTTTGVKQYNVDMAAALITAAPTLLVYIIAGRYFVRGLTAGSVKG</sequence>
<keyword evidence="8" id="KW-1185">Reference proteome</keyword>
<evidence type="ECO:0000256" key="4">
    <source>
        <dbReference type="ARBA" id="ARBA00023136"/>
    </source>
</evidence>
<dbReference type="GO" id="GO:0005886">
    <property type="term" value="C:plasma membrane"/>
    <property type="evidence" value="ECO:0007669"/>
    <property type="project" value="UniProtKB-SubCell"/>
</dbReference>
<dbReference type="Pfam" id="PF00528">
    <property type="entry name" value="BPD_transp_1"/>
    <property type="match status" value="1"/>
</dbReference>
<reference evidence="7 8" key="1">
    <citation type="submission" date="2017-09" db="EMBL/GenBank/DDBJ databases">
        <authorList>
            <person name="Ehlers B."/>
            <person name="Leendertz F.H."/>
        </authorList>
    </citation>
    <scope>NUCLEOTIDE SEQUENCE [LARGE SCALE GENOMIC DNA]</scope>
    <source>
        <strain evidence="7 8">DSM 18289</strain>
    </source>
</reference>
<comment type="similarity">
    <text evidence="5">Belongs to the binding-protein-dependent transport system permease family.</text>
</comment>
<keyword evidence="5" id="KW-0813">Transport</keyword>
<dbReference type="PROSITE" id="PS50928">
    <property type="entry name" value="ABC_TM1"/>
    <property type="match status" value="1"/>
</dbReference>
<dbReference type="AlphaFoldDB" id="A0A285PNF4"/>
<keyword evidence="2 5" id="KW-0812">Transmembrane</keyword>
<dbReference type="PANTHER" id="PTHR43879">
    <property type="entry name" value="ABC TRANSPORTER PERMEASE PROTEIN"/>
    <property type="match status" value="1"/>
</dbReference>
<comment type="subcellular location">
    <subcellularLocation>
        <location evidence="1 5">Cell membrane</location>
        <topology evidence="1 5">Multi-pass membrane protein</topology>
    </subcellularLocation>
</comment>
<feature type="transmembrane region" description="Helical" evidence="5">
    <location>
        <begin position="196"/>
        <end position="219"/>
    </location>
</feature>
<evidence type="ECO:0000256" key="1">
    <source>
        <dbReference type="ARBA" id="ARBA00004651"/>
    </source>
</evidence>
<dbReference type="OrthoDB" id="9815445at2"/>
<accession>A0A285PNF4</accession>
<dbReference type="GO" id="GO:0055085">
    <property type="term" value="P:transmembrane transport"/>
    <property type="evidence" value="ECO:0007669"/>
    <property type="project" value="InterPro"/>
</dbReference>
<evidence type="ECO:0000256" key="2">
    <source>
        <dbReference type="ARBA" id="ARBA00022692"/>
    </source>
</evidence>
<dbReference type="InterPro" id="IPR000515">
    <property type="entry name" value="MetI-like"/>
</dbReference>
<dbReference type="Proteomes" id="UP000219439">
    <property type="component" value="Unassembled WGS sequence"/>
</dbReference>
<gene>
    <name evidence="7" type="ORF">SAMN06265368_4551</name>
</gene>
<feature type="transmembrane region" description="Helical" evidence="5">
    <location>
        <begin position="121"/>
        <end position="144"/>
    </location>
</feature>
<dbReference type="InterPro" id="IPR035906">
    <property type="entry name" value="MetI-like_sf"/>
</dbReference>
<protein>
    <submittedName>
        <fullName evidence="7">Carbohydrate ABC transporter membrane protein 2, CUT1 family</fullName>
    </submittedName>
</protein>
<keyword evidence="4 5" id="KW-0472">Membrane</keyword>
<dbReference type="EMBL" id="OBEL01000008">
    <property type="protein sequence ID" value="SNZ21431.1"/>
    <property type="molecule type" value="Genomic_DNA"/>
</dbReference>
<keyword evidence="3 5" id="KW-1133">Transmembrane helix</keyword>
<dbReference type="PANTHER" id="PTHR43879:SF1">
    <property type="entry name" value="GLUCOSE IMPORT SYSTEM PERMEASE PROTEIN GLCU"/>
    <property type="match status" value="1"/>
</dbReference>
<dbReference type="Gene3D" id="1.10.3720.10">
    <property type="entry name" value="MetI-like"/>
    <property type="match status" value="1"/>
</dbReference>
<dbReference type="CDD" id="cd06261">
    <property type="entry name" value="TM_PBP2"/>
    <property type="match status" value="1"/>
</dbReference>
<evidence type="ECO:0000256" key="3">
    <source>
        <dbReference type="ARBA" id="ARBA00022989"/>
    </source>
</evidence>
<feature type="transmembrane region" description="Helical" evidence="5">
    <location>
        <begin position="156"/>
        <end position="175"/>
    </location>
</feature>
<name>A0A285PNF4_9HYPH</name>
<evidence type="ECO:0000313" key="7">
    <source>
        <dbReference type="EMBL" id="SNZ21431.1"/>
    </source>
</evidence>